<dbReference type="KEGG" id="cel:CELE_F48G7.11"/>
<gene>
    <name evidence="5 7" type="primary">nhr-190</name>
    <name evidence="5" type="ORF">CELE_F48G7.11</name>
    <name evidence="7" type="ORF">F48G7.11</name>
</gene>
<evidence type="ECO:0000256" key="3">
    <source>
        <dbReference type="ARBA" id="ARBA00023170"/>
    </source>
</evidence>
<evidence type="ECO:0000259" key="4">
    <source>
        <dbReference type="PROSITE" id="PS51843"/>
    </source>
</evidence>
<dbReference type="EMBL" id="BX284605">
    <property type="protein sequence ID" value="CTQ86806.1"/>
    <property type="molecule type" value="Genomic_DNA"/>
</dbReference>
<dbReference type="Pfam" id="PF00104">
    <property type="entry name" value="Hormone_recep"/>
    <property type="match status" value="1"/>
</dbReference>
<dbReference type="SMR" id="A0A0K3AS09"/>
<organism evidence="5 6">
    <name type="scientific">Caenorhabditis elegans</name>
    <dbReference type="NCBI Taxonomy" id="6239"/>
    <lineage>
        <taxon>Eukaryota</taxon>
        <taxon>Metazoa</taxon>
        <taxon>Ecdysozoa</taxon>
        <taxon>Nematoda</taxon>
        <taxon>Chromadorea</taxon>
        <taxon>Rhabditida</taxon>
        <taxon>Rhabditina</taxon>
        <taxon>Rhabditomorpha</taxon>
        <taxon>Rhabditoidea</taxon>
        <taxon>Rhabditidae</taxon>
        <taxon>Peloderinae</taxon>
        <taxon>Caenorhabditis</taxon>
    </lineage>
</organism>
<dbReference type="InterPro" id="IPR000536">
    <property type="entry name" value="Nucl_hrmn_rcpt_lig-bd"/>
</dbReference>
<evidence type="ECO:0000313" key="5">
    <source>
        <dbReference type="EMBL" id="CTQ86806.1"/>
    </source>
</evidence>
<dbReference type="Proteomes" id="UP000001940">
    <property type="component" value="Chromosome V"/>
</dbReference>
<sequence>MRSAKSQDMVCERESCSLKDRIQCCKICRLKMCYDAGMDPNKFQTGRDLISSSSRSSNLSSVGSPQSLANFLGRPELILFCSPDRASSSKMIVDVSYLFEEMMKVYETPSCLPSPCQFENSLERMTFEMEDLNSKREIPNLQFQTSFDKNSFTRFWENSFLKTAQWFSTFAEFRELDTKIKTDILKSAGGLWIRLERMSETSVQRRKQNFGTNVMMCGEGKCVNVNEFDMDLSFCTHHSMDQLKPFLLAGISSWDAIVDALNLLIPTNVELNYMFIQLCLKPMLRKVEGHDLEIIEKILQVQADNLHNYYMKTLRTTHYSDRLTKMMRIIQLLEAYIRELKEKAHIAKVFDVFSIEFSHPEMFEYF</sequence>
<dbReference type="PANTHER" id="PTHR45680:SF9">
    <property type="entry name" value="NUCLEAR HORMONE RECEPTOR FAMILY-RELATED"/>
    <property type="match status" value="1"/>
</dbReference>
<dbReference type="RefSeq" id="NP_001300107.1">
    <property type="nucleotide sequence ID" value="NM_001313178.3"/>
</dbReference>
<proteinExistence type="predicted"/>
<evidence type="ECO:0000256" key="1">
    <source>
        <dbReference type="ARBA" id="ARBA00023015"/>
    </source>
</evidence>
<dbReference type="ExpressionAtlas" id="A0A0K3AS09">
    <property type="expression patterns" value="baseline and differential"/>
</dbReference>
<dbReference type="Bgee" id="WBGene00018622">
    <property type="expression patterns" value="Expressed in pharyngeal muscle cell (C elegans) and 3 other cell types or tissues"/>
</dbReference>
<dbReference type="Gene3D" id="1.10.565.10">
    <property type="entry name" value="Retinoid X Receptor"/>
    <property type="match status" value="1"/>
</dbReference>
<name>A0A0K3AS09_CAEEL</name>
<dbReference type="WormBase" id="F48G7.11b">
    <property type="protein sequence ID" value="CE50799"/>
    <property type="gene ID" value="WBGene00018622"/>
    <property type="gene designation" value="nhr-190"/>
</dbReference>
<evidence type="ECO:0000256" key="2">
    <source>
        <dbReference type="ARBA" id="ARBA00023163"/>
    </source>
</evidence>
<dbReference type="PANTHER" id="PTHR45680">
    <property type="entry name" value="NUCLEAR HORMONE RECEPTOR FAMILY"/>
    <property type="match status" value="1"/>
</dbReference>
<dbReference type="AGR" id="WB:WBGene00018622"/>
<dbReference type="CTD" id="185999"/>
<keyword evidence="6" id="KW-1185">Reference proteome</keyword>
<accession>A0A0K3AS09</accession>
<evidence type="ECO:0000313" key="7">
    <source>
        <dbReference type="WormBase" id="F48G7.11b"/>
    </source>
</evidence>
<keyword evidence="2" id="KW-0804">Transcription</keyword>
<evidence type="ECO:0000313" key="6">
    <source>
        <dbReference type="Proteomes" id="UP000001940"/>
    </source>
</evidence>
<dbReference type="SUPFAM" id="SSF57716">
    <property type="entry name" value="Glucocorticoid receptor-like (DNA-binding domain)"/>
    <property type="match status" value="1"/>
</dbReference>
<dbReference type="GeneID" id="185999"/>
<protein>
    <submittedName>
        <fullName evidence="5">NR LBD domain-containing protein</fullName>
    </submittedName>
</protein>
<dbReference type="SUPFAM" id="SSF48508">
    <property type="entry name" value="Nuclear receptor ligand-binding domain"/>
    <property type="match status" value="1"/>
</dbReference>
<reference evidence="5 6" key="1">
    <citation type="journal article" date="1998" name="Science">
        <title>Genome sequence of the nematode C. elegans: a platform for investigating biology.</title>
        <authorList>
            <consortium name="The C. elegans sequencing consortium"/>
            <person name="Sulson J.E."/>
            <person name="Waterston R."/>
        </authorList>
    </citation>
    <scope>NUCLEOTIDE SEQUENCE [LARGE SCALE GENOMIC DNA]</scope>
    <source>
        <strain evidence="5 6">Bristol N2</strain>
    </source>
</reference>
<dbReference type="InterPro" id="IPR035500">
    <property type="entry name" value="NHR-like_dom_sf"/>
</dbReference>
<dbReference type="SMART" id="SM00430">
    <property type="entry name" value="HOLI"/>
    <property type="match status" value="1"/>
</dbReference>
<dbReference type="PROSITE" id="PS51843">
    <property type="entry name" value="NR_LBD"/>
    <property type="match status" value="1"/>
</dbReference>
<dbReference type="OrthoDB" id="5841316at2759"/>
<dbReference type="AlphaFoldDB" id="A0A0K3AS09"/>
<dbReference type="InterPro" id="IPR051152">
    <property type="entry name" value="C.elegans_Orphan_NR"/>
</dbReference>
<keyword evidence="1" id="KW-0805">Transcription regulation</keyword>
<feature type="domain" description="NR LBD" evidence="4">
    <location>
        <begin position="94"/>
        <end position="366"/>
    </location>
</feature>
<keyword evidence="3" id="KW-0675">Receptor</keyword>